<reference evidence="1 2" key="1">
    <citation type="journal article" date="2013" name="Nat. Commun.">
        <title>The evolution and pathogenic mechanisms of the rice sheath blight pathogen.</title>
        <authorList>
            <person name="Zheng A."/>
            <person name="Lin R."/>
            <person name="Xu L."/>
            <person name="Qin P."/>
            <person name="Tang C."/>
            <person name="Ai P."/>
            <person name="Zhang D."/>
            <person name="Liu Y."/>
            <person name="Sun Z."/>
            <person name="Feng H."/>
            <person name="Wang Y."/>
            <person name="Chen Y."/>
            <person name="Liang X."/>
            <person name="Fu R."/>
            <person name="Li Q."/>
            <person name="Zhang J."/>
            <person name="Yu X."/>
            <person name="Xie Z."/>
            <person name="Ding L."/>
            <person name="Guan P."/>
            <person name="Tang J."/>
            <person name="Liang Y."/>
            <person name="Wang S."/>
            <person name="Deng Q."/>
            <person name="Li S."/>
            <person name="Zhu J."/>
            <person name="Wang L."/>
            <person name="Liu H."/>
            <person name="Li P."/>
        </authorList>
    </citation>
    <scope>NUCLEOTIDE SEQUENCE [LARGE SCALE GENOMIC DNA]</scope>
    <source>
        <strain evidence="2">AG-1 IA</strain>
    </source>
</reference>
<sequence length="102" mass="11703">MTPYNDSKNGIAHTEHITRARVEADLNDDSFPSKNLSAITRVSACRIPNKEKGTWYLSIYPKSPSRDEPRLEQEGTCNFCTSISEYYIWTRTKGTGLRVIRF</sequence>
<evidence type="ECO:0000313" key="2">
    <source>
        <dbReference type="Proteomes" id="UP000011668"/>
    </source>
</evidence>
<accession>L8WNX7</accession>
<name>L8WNX7_THACA</name>
<dbReference type="AlphaFoldDB" id="L8WNX7"/>
<dbReference type="EMBL" id="AFRT01002159">
    <property type="protein sequence ID" value="ELU38477.1"/>
    <property type="molecule type" value="Genomic_DNA"/>
</dbReference>
<evidence type="ECO:0000313" key="1">
    <source>
        <dbReference type="EMBL" id="ELU38477.1"/>
    </source>
</evidence>
<organism evidence="1 2">
    <name type="scientific">Thanatephorus cucumeris (strain AG1-IA)</name>
    <name type="common">Rice sheath blight fungus</name>
    <name type="synonym">Rhizoctonia solani</name>
    <dbReference type="NCBI Taxonomy" id="983506"/>
    <lineage>
        <taxon>Eukaryota</taxon>
        <taxon>Fungi</taxon>
        <taxon>Dikarya</taxon>
        <taxon>Basidiomycota</taxon>
        <taxon>Agaricomycotina</taxon>
        <taxon>Agaricomycetes</taxon>
        <taxon>Cantharellales</taxon>
        <taxon>Ceratobasidiaceae</taxon>
        <taxon>Rhizoctonia</taxon>
        <taxon>Rhizoctonia solani AG-1</taxon>
    </lineage>
</organism>
<comment type="caution">
    <text evidence="1">The sequence shown here is derived from an EMBL/GenBank/DDBJ whole genome shotgun (WGS) entry which is preliminary data.</text>
</comment>
<protein>
    <submittedName>
        <fullName evidence="1">Uncharacterized protein</fullName>
    </submittedName>
</protein>
<keyword evidence="2" id="KW-1185">Reference proteome</keyword>
<dbReference type="HOGENOM" id="CLU_2279375_0_0_1"/>
<dbReference type="Proteomes" id="UP000011668">
    <property type="component" value="Unassembled WGS sequence"/>
</dbReference>
<proteinExistence type="predicted"/>
<gene>
    <name evidence="1" type="ORF">AG1IA_07495</name>
</gene>